<feature type="region of interest" description="Disordered" evidence="1">
    <location>
        <begin position="1"/>
        <end position="75"/>
    </location>
</feature>
<dbReference type="AlphaFoldDB" id="A0A0E0HDR5"/>
<feature type="compositionally biased region" description="Polar residues" evidence="1">
    <location>
        <begin position="28"/>
        <end position="49"/>
    </location>
</feature>
<evidence type="ECO:0000313" key="2">
    <source>
        <dbReference type="EnsemblPlants" id="ONIVA05G15150.1"/>
    </source>
</evidence>
<proteinExistence type="predicted"/>
<dbReference type="Proteomes" id="UP000006591">
    <property type="component" value="Chromosome 5"/>
</dbReference>
<dbReference type="EnsemblPlants" id="ONIVA05G15150.1">
    <property type="protein sequence ID" value="ONIVA05G15150.1"/>
    <property type="gene ID" value="ONIVA05G15150"/>
</dbReference>
<dbReference type="Gramene" id="ONIVA05G15150.1">
    <property type="protein sequence ID" value="ONIVA05G15150.1"/>
    <property type="gene ID" value="ONIVA05G15150"/>
</dbReference>
<dbReference type="HOGENOM" id="CLU_2403128_0_0_1"/>
<sequence>MLATSTPLILNGADLLPDDSGGRPKFSGATSQTPYIASSPRTLTRSSASAHGDGAPPSHLPRCPPLPPLLDREVGPSVVGGGAVLASMGAVDE</sequence>
<feature type="compositionally biased region" description="Pro residues" evidence="1">
    <location>
        <begin position="58"/>
        <end position="68"/>
    </location>
</feature>
<evidence type="ECO:0000256" key="1">
    <source>
        <dbReference type="SAM" id="MobiDB-lite"/>
    </source>
</evidence>
<protein>
    <submittedName>
        <fullName evidence="2">Uncharacterized protein</fullName>
    </submittedName>
</protein>
<reference evidence="2" key="1">
    <citation type="submission" date="2015-04" db="UniProtKB">
        <authorList>
            <consortium name="EnsemblPlants"/>
        </authorList>
    </citation>
    <scope>IDENTIFICATION</scope>
    <source>
        <strain evidence="2">SL10</strain>
    </source>
</reference>
<reference evidence="2" key="2">
    <citation type="submission" date="2018-04" db="EMBL/GenBank/DDBJ databases">
        <title>OnivRS2 (Oryza nivara Reference Sequence Version 2).</title>
        <authorList>
            <person name="Zhang J."/>
            <person name="Kudrna D."/>
            <person name="Lee S."/>
            <person name="Talag J."/>
            <person name="Rajasekar S."/>
            <person name="Welchert J."/>
            <person name="Hsing Y.-I."/>
            <person name="Wing R.A."/>
        </authorList>
    </citation>
    <scope>NUCLEOTIDE SEQUENCE [LARGE SCALE GENOMIC DNA]</scope>
    <source>
        <strain evidence="2">SL10</strain>
    </source>
</reference>
<organism evidence="2">
    <name type="scientific">Oryza nivara</name>
    <name type="common">Indian wild rice</name>
    <name type="synonym">Oryza sativa f. spontanea</name>
    <dbReference type="NCBI Taxonomy" id="4536"/>
    <lineage>
        <taxon>Eukaryota</taxon>
        <taxon>Viridiplantae</taxon>
        <taxon>Streptophyta</taxon>
        <taxon>Embryophyta</taxon>
        <taxon>Tracheophyta</taxon>
        <taxon>Spermatophyta</taxon>
        <taxon>Magnoliopsida</taxon>
        <taxon>Liliopsida</taxon>
        <taxon>Poales</taxon>
        <taxon>Poaceae</taxon>
        <taxon>BOP clade</taxon>
        <taxon>Oryzoideae</taxon>
        <taxon>Oryzeae</taxon>
        <taxon>Oryzinae</taxon>
        <taxon>Oryza</taxon>
    </lineage>
</organism>
<dbReference type="OMA" id="GRPKFSG"/>
<name>A0A0E0HDR5_ORYNI</name>
<evidence type="ECO:0000313" key="3">
    <source>
        <dbReference type="Proteomes" id="UP000006591"/>
    </source>
</evidence>
<keyword evidence="3" id="KW-1185">Reference proteome</keyword>
<accession>A0A0E0HDR5</accession>